<feature type="domain" description="Transposase IS4-like" evidence="2">
    <location>
        <begin position="52"/>
        <end position="221"/>
    </location>
</feature>
<evidence type="ECO:0000313" key="3">
    <source>
        <dbReference type="EMBL" id="CAN97152.1"/>
    </source>
</evidence>
<proteinExistence type="predicted"/>
<dbReference type="GO" id="GO:0003677">
    <property type="term" value="F:DNA binding"/>
    <property type="evidence" value="ECO:0007669"/>
    <property type="project" value="InterPro"/>
</dbReference>
<gene>
    <name evidence="3" type="ordered locus">sce6983</name>
</gene>
<sequence length="288" mass="31926">MGENASILIALDWTDFDKDDHTTLCAYMVTTHGRAMPLAWKTVKKSALKDQRTGHELEMVERLHTWLPENANITLLADRAFGYQELYALLEAFGWDFVIRFRGCIFVESAEGAVRPAEDWVPSNGRPKSLVGARVTDKRAAVGAVVLVKAARMKEAWCLATSLATTKATEVVKLYGRRFTIEETFRDTKDLHFGMGLSATHIRDAARRDRLLLLVAMAHTLLTLLGAASEASGLDRTLKVNTVKKRTHSLYRQVRGPEAHPLRSPSSTPGPGQKPHGHVGPVDHIPVK</sequence>
<dbReference type="InterPro" id="IPR002559">
    <property type="entry name" value="Transposase_11"/>
</dbReference>
<dbReference type="Proteomes" id="UP000002139">
    <property type="component" value="Chromosome"/>
</dbReference>
<dbReference type="KEGG" id="scl:sce6983"/>
<evidence type="ECO:0000313" key="4">
    <source>
        <dbReference type="Proteomes" id="UP000002139"/>
    </source>
</evidence>
<dbReference type="NCBIfam" id="NF033591">
    <property type="entry name" value="transpos_IS4_2"/>
    <property type="match status" value="1"/>
</dbReference>
<dbReference type="AlphaFoldDB" id="A9GXW5"/>
<dbReference type="PANTHER" id="PTHR35404:SF8">
    <property type="entry name" value="TRANSPOSASE OF TN10"/>
    <property type="match status" value="1"/>
</dbReference>
<organism evidence="3 4">
    <name type="scientific">Sorangium cellulosum (strain So ce56)</name>
    <name type="common">Polyangium cellulosum (strain So ce56)</name>
    <dbReference type="NCBI Taxonomy" id="448385"/>
    <lineage>
        <taxon>Bacteria</taxon>
        <taxon>Pseudomonadati</taxon>
        <taxon>Myxococcota</taxon>
        <taxon>Polyangia</taxon>
        <taxon>Polyangiales</taxon>
        <taxon>Polyangiaceae</taxon>
        <taxon>Sorangium</taxon>
    </lineage>
</organism>
<evidence type="ECO:0000259" key="2">
    <source>
        <dbReference type="Pfam" id="PF01609"/>
    </source>
</evidence>
<accession>A9GXW5</accession>
<dbReference type="SUPFAM" id="SSF53098">
    <property type="entry name" value="Ribonuclease H-like"/>
    <property type="match status" value="1"/>
</dbReference>
<evidence type="ECO:0000256" key="1">
    <source>
        <dbReference type="SAM" id="MobiDB-lite"/>
    </source>
</evidence>
<dbReference type="EMBL" id="AM746676">
    <property type="protein sequence ID" value="CAN97152.1"/>
    <property type="molecule type" value="Genomic_DNA"/>
</dbReference>
<dbReference type="eggNOG" id="COG3209">
    <property type="taxonomic scope" value="Bacteria"/>
</dbReference>
<dbReference type="BioCyc" id="SCEL448385:SCE_RS35830-MONOMER"/>
<dbReference type="eggNOG" id="COG3385">
    <property type="taxonomic scope" value="Bacteria"/>
</dbReference>
<dbReference type="InterPro" id="IPR012337">
    <property type="entry name" value="RNaseH-like_sf"/>
</dbReference>
<dbReference type="Pfam" id="PF01609">
    <property type="entry name" value="DDE_Tnp_1"/>
    <property type="match status" value="1"/>
</dbReference>
<name>A9GXW5_SORC5</name>
<dbReference type="GO" id="GO:0004803">
    <property type="term" value="F:transposase activity"/>
    <property type="evidence" value="ECO:0007669"/>
    <property type="project" value="InterPro"/>
</dbReference>
<dbReference type="Gene3D" id="3.90.350.10">
    <property type="entry name" value="Transposase Inhibitor Protein From Tn5, Chain A, domain 1"/>
    <property type="match status" value="1"/>
</dbReference>
<dbReference type="OrthoDB" id="5493317at2"/>
<dbReference type="STRING" id="448385.sce6983"/>
<protein>
    <submittedName>
        <fullName evidence="3">Transposase</fullName>
    </submittedName>
</protein>
<dbReference type="InterPro" id="IPR047658">
    <property type="entry name" value="IS4-like_transpos"/>
</dbReference>
<dbReference type="PANTHER" id="PTHR35404">
    <property type="entry name" value="TRANSPOSASE OF TN10"/>
    <property type="match status" value="1"/>
</dbReference>
<dbReference type="HOGENOM" id="CLU_966120_0_0_7"/>
<feature type="region of interest" description="Disordered" evidence="1">
    <location>
        <begin position="253"/>
        <end position="288"/>
    </location>
</feature>
<keyword evidence="4" id="KW-1185">Reference proteome</keyword>
<dbReference type="GO" id="GO:0006313">
    <property type="term" value="P:DNA transposition"/>
    <property type="evidence" value="ECO:0007669"/>
    <property type="project" value="InterPro"/>
</dbReference>
<dbReference type="RefSeq" id="WP_012239591.1">
    <property type="nucleotide sequence ID" value="NC_010162.1"/>
</dbReference>
<reference evidence="3 4" key="1">
    <citation type="journal article" date="2007" name="Nat. Biotechnol.">
        <title>Complete genome sequence of the myxobacterium Sorangium cellulosum.</title>
        <authorList>
            <person name="Schneiker S."/>
            <person name="Perlova O."/>
            <person name="Kaiser O."/>
            <person name="Gerth K."/>
            <person name="Alici A."/>
            <person name="Altmeyer M.O."/>
            <person name="Bartels D."/>
            <person name="Bekel T."/>
            <person name="Beyer S."/>
            <person name="Bode E."/>
            <person name="Bode H.B."/>
            <person name="Bolten C.J."/>
            <person name="Choudhuri J.V."/>
            <person name="Doss S."/>
            <person name="Elnakady Y.A."/>
            <person name="Frank B."/>
            <person name="Gaigalat L."/>
            <person name="Goesmann A."/>
            <person name="Groeger C."/>
            <person name="Gross F."/>
            <person name="Jelsbak L."/>
            <person name="Jelsbak L."/>
            <person name="Kalinowski J."/>
            <person name="Kegler C."/>
            <person name="Knauber T."/>
            <person name="Konietzny S."/>
            <person name="Kopp M."/>
            <person name="Krause L."/>
            <person name="Krug D."/>
            <person name="Linke B."/>
            <person name="Mahmud T."/>
            <person name="Martinez-Arias R."/>
            <person name="McHardy A.C."/>
            <person name="Merai M."/>
            <person name="Meyer F."/>
            <person name="Mormann S."/>
            <person name="Munoz-Dorado J."/>
            <person name="Perez J."/>
            <person name="Pradella S."/>
            <person name="Rachid S."/>
            <person name="Raddatz G."/>
            <person name="Rosenau F."/>
            <person name="Rueckert C."/>
            <person name="Sasse F."/>
            <person name="Scharfe M."/>
            <person name="Schuster S.C."/>
            <person name="Suen G."/>
            <person name="Treuner-Lange A."/>
            <person name="Velicer G.J."/>
            <person name="Vorholter F.-J."/>
            <person name="Weissman K.J."/>
            <person name="Welch R.D."/>
            <person name="Wenzel S.C."/>
            <person name="Whitworth D.E."/>
            <person name="Wilhelm S."/>
            <person name="Wittmann C."/>
            <person name="Bloecker H."/>
            <person name="Puehler A."/>
            <person name="Mueller R."/>
        </authorList>
    </citation>
    <scope>NUCLEOTIDE SEQUENCE [LARGE SCALE GENOMIC DNA]</scope>
    <source>
        <strain evidence="4">So ce56</strain>
    </source>
</reference>